<reference evidence="3 4" key="1">
    <citation type="journal article" date="2019" name="Commun. Biol.">
        <title>The bagworm genome reveals a unique fibroin gene that provides high tensile strength.</title>
        <authorList>
            <person name="Kono N."/>
            <person name="Nakamura H."/>
            <person name="Ohtoshi R."/>
            <person name="Tomita M."/>
            <person name="Numata K."/>
            <person name="Arakawa K."/>
        </authorList>
    </citation>
    <scope>NUCLEOTIDE SEQUENCE [LARGE SCALE GENOMIC DNA]</scope>
</reference>
<feature type="domain" description="GPI ethanolamine phosphate transferase 2 C-terminal" evidence="2">
    <location>
        <begin position="142"/>
        <end position="209"/>
    </location>
</feature>
<organism evidence="3 4">
    <name type="scientific">Eumeta variegata</name>
    <name type="common">Bagworm moth</name>
    <name type="synonym">Eumeta japonica</name>
    <dbReference type="NCBI Taxonomy" id="151549"/>
    <lineage>
        <taxon>Eukaryota</taxon>
        <taxon>Metazoa</taxon>
        <taxon>Ecdysozoa</taxon>
        <taxon>Arthropoda</taxon>
        <taxon>Hexapoda</taxon>
        <taxon>Insecta</taxon>
        <taxon>Pterygota</taxon>
        <taxon>Neoptera</taxon>
        <taxon>Endopterygota</taxon>
        <taxon>Lepidoptera</taxon>
        <taxon>Glossata</taxon>
        <taxon>Ditrysia</taxon>
        <taxon>Tineoidea</taxon>
        <taxon>Psychidae</taxon>
        <taxon>Oiketicinae</taxon>
        <taxon>Eumeta</taxon>
    </lineage>
</organism>
<dbReference type="AlphaFoldDB" id="A0A4C1TI46"/>
<dbReference type="Pfam" id="PF19316">
    <property type="entry name" value="PIGO_PIGG"/>
    <property type="match status" value="1"/>
</dbReference>
<protein>
    <submittedName>
        <fullName evidence="3">GPI ethanolamine phosphate transferase 2</fullName>
    </submittedName>
</protein>
<feature type="transmembrane region" description="Helical" evidence="1">
    <location>
        <begin position="12"/>
        <end position="32"/>
    </location>
</feature>
<keyword evidence="1" id="KW-0472">Membrane</keyword>
<evidence type="ECO:0000256" key="1">
    <source>
        <dbReference type="SAM" id="Phobius"/>
    </source>
</evidence>
<gene>
    <name evidence="3" type="primary">PIGG</name>
    <name evidence="3" type="ORF">EVAR_8014_1</name>
</gene>
<dbReference type="GO" id="GO:0006506">
    <property type="term" value="P:GPI anchor biosynthetic process"/>
    <property type="evidence" value="ECO:0007669"/>
    <property type="project" value="InterPro"/>
</dbReference>
<dbReference type="PANTHER" id="PTHR23072">
    <property type="entry name" value="PHOSPHATIDYLINOSITOL GLYCAN-RELATED"/>
    <property type="match status" value="1"/>
</dbReference>
<keyword evidence="1" id="KW-0812">Transmembrane</keyword>
<sequence>MKTWDSVHIVNVFWVLLIAQMIFELLTFIGIFRKCRGKIKYGNPDCQPVENNAFVYNKPKAKTEDYVFTEYNEPWNGDEVKLRLIRSVSHLVLNDMMLIIILLMRPHNVIMVPSCYITCVLTSKCMDHSLLDRRPGRRTDILDVLSQSLVHFWIGYLFFFYQGNSNSLSSVDLGAGYVGLREYCPVRVSMRMGIHTYAGPALAGMTLFCSIAARAKDLQHYFQSAWRCTNVLALLRTKLELVYPSPQEEVMTTRSIISRDEDCVGMSYFPPVVVPDNIRARGRAGGNVLTEDGKRTVYYQVVNLNGMSLSEVSIEAKLFCLRGPFRREAVGGRRRRRRLAPPLLTSVTRSKICQNGKISFIASCNAHDNPILLHLPPPKKCTRNRTPIIIKEPFSHLNRSPPITYRDAPTTGYIHMGPTCVGVSVTFCAEMIPLKNRPVTRRQCPRVWSGGARPSCRSPSANDIPKRVIVLRNSAPRAHEGLGERFAFFTSSSQERIKIAGFEG</sequence>
<keyword evidence="3" id="KW-0808">Transferase</keyword>
<dbReference type="GO" id="GO:0005789">
    <property type="term" value="C:endoplasmic reticulum membrane"/>
    <property type="evidence" value="ECO:0007669"/>
    <property type="project" value="TreeGrafter"/>
</dbReference>
<dbReference type="InterPro" id="IPR045687">
    <property type="entry name" value="PIGG/GPI7_C"/>
</dbReference>
<dbReference type="STRING" id="151549.A0A4C1TI46"/>
<evidence type="ECO:0000259" key="2">
    <source>
        <dbReference type="Pfam" id="PF19316"/>
    </source>
</evidence>
<dbReference type="PANTHER" id="PTHR23072:SF0">
    <property type="entry name" value="GPI ETHANOLAMINE PHOSPHATE TRANSFERASE 2"/>
    <property type="match status" value="1"/>
</dbReference>
<accession>A0A4C1TI46</accession>
<dbReference type="InterPro" id="IPR039527">
    <property type="entry name" value="PIGG/GPI7"/>
</dbReference>
<name>A0A4C1TI46_EUMVA</name>
<keyword evidence="1" id="KW-1133">Transmembrane helix</keyword>
<evidence type="ECO:0000313" key="3">
    <source>
        <dbReference type="EMBL" id="GBP13795.1"/>
    </source>
</evidence>
<proteinExistence type="predicted"/>
<dbReference type="OrthoDB" id="272139at2759"/>
<dbReference type="Proteomes" id="UP000299102">
    <property type="component" value="Unassembled WGS sequence"/>
</dbReference>
<comment type="caution">
    <text evidence="3">The sequence shown here is derived from an EMBL/GenBank/DDBJ whole genome shotgun (WGS) entry which is preliminary data.</text>
</comment>
<dbReference type="GO" id="GO:0051267">
    <property type="term" value="F:CP2 mannose-ethanolamine phosphotransferase activity"/>
    <property type="evidence" value="ECO:0007669"/>
    <property type="project" value="TreeGrafter"/>
</dbReference>
<keyword evidence="4" id="KW-1185">Reference proteome</keyword>
<dbReference type="EMBL" id="BGZK01000059">
    <property type="protein sequence ID" value="GBP13795.1"/>
    <property type="molecule type" value="Genomic_DNA"/>
</dbReference>
<evidence type="ECO:0000313" key="4">
    <source>
        <dbReference type="Proteomes" id="UP000299102"/>
    </source>
</evidence>